<proteinExistence type="predicted"/>
<dbReference type="EMBL" id="MPDP01000224">
    <property type="protein sequence ID" value="KAK1470555.1"/>
    <property type="molecule type" value="Genomic_DNA"/>
</dbReference>
<accession>A0AAI9Y001</accession>
<dbReference type="Proteomes" id="UP001239213">
    <property type="component" value="Unassembled WGS sequence"/>
</dbReference>
<protein>
    <submittedName>
        <fullName evidence="1">Uncharacterized protein</fullName>
    </submittedName>
</protein>
<sequence length="81" mass="8960">MSFTLLAQLRCHTSMLCNLNGPLCSILPVAVLVRVQGMTWDKEHSTIIIDVIVVCLQQVGTWCRGPIIELLNEIQAMHTAA</sequence>
<evidence type="ECO:0000313" key="2">
    <source>
        <dbReference type="Proteomes" id="UP001239213"/>
    </source>
</evidence>
<reference evidence="1" key="1">
    <citation type="submission" date="2016-11" db="EMBL/GenBank/DDBJ databases">
        <title>The genome sequence of Colletotrichum cuscutae.</title>
        <authorList>
            <person name="Baroncelli R."/>
        </authorList>
    </citation>
    <scope>NUCLEOTIDE SEQUENCE</scope>
    <source>
        <strain evidence="1">IMI 304802</strain>
    </source>
</reference>
<gene>
    <name evidence="1" type="ORF">CCUS01_06320</name>
</gene>
<keyword evidence="2" id="KW-1185">Reference proteome</keyword>
<organism evidence="1 2">
    <name type="scientific">Colletotrichum cuscutae</name>
    <dbReference type="NCBI Taxonomy" id="1209917"/>
    <lineage>
        <taxon>Eukaryota</taxon>
        <taxon>Fungi</taxon>
        <taxon>Dikarya</taxon>
        <taxon>Ascomycota</taxon>
        <taxon>Pezizomycotina</taxon>
        <taxon>Sordariomycetes</taxon>
        <taxon>Hypocreomycetidae</taxon>
        <taxon>Glomerellales</taxon>
        <taxon>Glomerellaceae</taxon>
        <taxon>Colletotrichum</taxon>
        <taxon>Colletotrichum acutatum species complex</taxon>
    </lineage>
</organism>
<comment type="caution">
    <text evidence="1">The sequence shown here is derived from an EMBL/GenBank/DDBJ whole genome shotgun (WGS) entry which is preliminary data.</text>
</comment>
<evidence type="ECO:0000313" key="1">
    <source>
        <dbReference type="EMBL" id="KAK1470555.1"/>
    </source>
</evidence>
<name>A0AAI9Y001_9PEZI</name>
<dbReference type="AlphaFoldDB" id="A0AAI9Y001"/>